<dbReference type="RefSeq" id="WP_207598461.1">
    <property type="nucleotide sequence ID" value="NZ_JAFNJU010000001.1"/>
</dbReference>
<accession>A0A939KF08</accession>
<reference evidence="2" key="1">
    <citation type="submission" date="2021-03" db="EMBL/GenBank/DDBJ databases">
        <title>Proteiniclasticum marinus sp. nov., isolated from tidal flat sediment.</title>
        <authorList>
            <person name="Namirimu T."/>
            <person name="Yang J.-A."/>
            <person name="Yang S.-H."/>
            <person name="Kim Y.-J."/>
            <person name="Kwon K.K."/>
        </authorList>
    </citation>
    <scope>NUCLEOTIDE SEQUENCE</scope>
    <source>
        <strain evidence="2">SCR006</strain>
    </source>
</reference>
<gene>
    <name evidence="2" type="ORF">J3A84_02780</name>
</gene>
<organism evidence="2 3">
    <name type="scientific">Proteiniclasticum aestuarii</name>
    <dbReference type="NCBI Taxonomy" id="2817862"/>
    <lineage>
        <taxon>Bacteria</taxon>
        <taxon>Bacillati</taxon>
        <taxon>Bacillota</taxon>
        <taxon>Clostridia</taxon>
        <taxon>Eubacteriales</taxon>
        <taxon>Clostridiaceae</taxon>
        <taxon>Proteiniclasticum</taxon>
    </lineage>
</organism>
<name>A0A939KF08_9CLOT</name>
<evidence type="ECO:0000313" key="3">
    <source>
        <dbReference type="Proteomes" id="UP000664218"/>
    </source>
</evidence>
<evidence type="ECO:0000256" key="1">
    <source>
        <dbReference type="SAM" id="MobiDB-lite"/>
    </source>
</evidence>
<dbReference type="PROSITE" id="PS51257">
    <property type="entry name" value="PROKAR_LIPOPROTEIN"/>
    <property type="match status" value="1"/>
</dbReference>
<dbReference type="AlphaFoldDB" id="A0A939KF08"/>
<dbReference type="Proteomes" id="UP000664218">
    <property type="component" value="Unassembled WGS sequence"/>
</dbReference>
<protein>
    <submittedName>
        <fullName evidence="2">Uncharacterized protein</fullName>
    </submittedName>
</protein>
<feature type="region of interest" description="Disordered" evidence="1">
    <location>
        <begin position="31"/>
        <end position="60"/>
    </location>
</feature>
<evidence type="ECO:0000313" key="2">
    <source>
        <dbReference type="EMBL" id="MBO1263967.1"/>
    </source>
</evidence>
<keyword evidence="3" id="KW-1185">Reference proteome</keyword>
<feature type="compositionally biased region" description="Acidic residues" evidence="1">
    <location>
        <begin position="40"/>
        <end position="54"/>
    </location>
</feature>
<comment type="caution">
    <text evidence="2">The sequence shown here is derived from an EMBL/GenBank/DDBJ whole genome shotgun (WGS) entry which is preliminary data.</text>
</comment>
<proteinExistence type="predicted"/>
<sequence>MKKSLSTLFLVAVLIALIIGCSRLGAPIGTLENTGPVETPSDEPVAEEPAEEPDATVNETPVTSAVEGPLFDIKHTVTDSEEEGFDQEIAADADLDGDGDADRIVLKTGTNPYYDEVTSYVLSVNEEAISYEGSMIDPLFHVVNISAEDPYLEVAVSEEGPSSDFLTVFYRYRDGQLTKLAEIQGFLGKYPGTDTIGDVTLDGSGRITTKTRGAVMQTWFYDDSYVLTDDDQLVQEVKDLYPLDTEVTLLKELRTVLSRESSEEGYVFQIGETAVLMETDNREWVSIRNDQDEVFWFRIRNHSEMVGQEEEGFAYDYFEGLNMAD</sequence>
<dbReference type="EMBL" id="JAFNJU010000001">
    <property type="protein sequence ID" value="MBO1263967.1"/>
    <property type="molecule type" value="Genomic_DNA"/>
</dbReference>